<keyword evidence="2" id="KW-1133">Transmembrane helix</keyword>
<gene>
    <name evidence="3" type="ORF">A2714_01490</name>
</gene>
<dbReference type="Pfam" id="PF04203">
    <property type="entry name" value="Sortase"/>
    <property type="match status" value="1"/>
</dbReference>
<keyword evidence="1" id="KW-0378">Hydrolase</keyword>
<name>A0A1F7XYH0_9BACT</name>
<protein>
    <recommendedName>
        <fullName evidence="5">Sortase</fullName>
    </recommendedName>
</protein>
<sequence length="229" mass="25898">MNQKDIFRACAIVMCISGFIILFSTIYPLASYEWESAKKYPVLISPLVDEETASFKFSSKDYTQASNWFDGTQKEEFVSEDVKFFTISIPKLKIESATIAVGGEDLSKSLIQFPGTALPGKIGNSVIFGHSILPIFYDPKNYLAIFSILYKLEKKDLVYIDYDGISYKYEVEDMFEVKPDDIQILEQDSSSSYLTLVTCTPPGDPRKPKRLIVRARLVPADLSYANTRN</sequence>
<reference evidence="3 4" key="1">
    <citation type="journal article" date="2016" name="Nat. Commun.">
        <title>Thousands of microbial genomes shed light on interconnected biogeochemical processes in an aquifer system.</title>
        <authorList>
            <person name="Anantharaman K."/>
            <person name="Brown C.T."/>
            <person name="Hug L.A."/>
            <person name="Sharon I."/>
            <person name="Castelle C.J."/>
            <person name="Probst A.J."/>
            <person name="Thomas B.C."/>
            <person name="Singh A."/>
            <person name="Wilkins M.J."/>
            <person name="Karaoz U."/>
            <person name="Brodie E.L."/>
            <person name="Williams K.H."/>
            <person name="Hubbard S.S."/>
            <person name="Banfield J.F."/>
        </authorList>
    </citation>
    <scope>NUCLEOTIDE SEQUENCE [LARGE SCALE GENOMIC DNA]</scope>
</reference>
<dbReference type="GO" id="GO:0016787">
    <property type="term" value="F:hydrolase activity"/>
    <property type="evidence" value="ECO:0007669"/>
    <property type="project" value="UniProtKB-KW"/>
</dbReference>
<dbReference type="AlphaFoldDB" id="A0A1F7XYH0"/>
<evidence type="ECO:0000256" key="1">
    <source>
        <dbReference type="ARBA" id="ARBA00022801"/>
    </source>
</evidence>
<evidence type="ECO:0000313" key="3">
    <source>
        <dbReference type="EMBL" id="OGM20083.1"/>
    </source>
</evidence>
<keyword evidence="2" id="KW-0812">Transmembrane</keyword>
<dbReference type="EMBL" id="MGGE01000052">
    <property type="protein sequence ID" value="OGM20083.1"/>
    <property type="molecule type" value="Genomic_DNA"/>
</dbReference>
<comment type="caution">
    <text evidence="3">The sequence shown here is derived from an EMBL/GenBank/DDBJ whole genome shotgun (WGS) entry which is preliminary data.</text>
</comment>
<dbReference type="InterPro" id="IPR023365">
    <property type="entry name" value="Sortase_dom-sf"/>
</dbReference>
<feature type="transmembrane region" description="Helical" evidence="2">
    <location>
        <begin position="6"/>
        <end position="30"/>
    </location>
</feature>
<dbReference type="Gene3D" id="2.40.260.10">
    <property type="entry name" value="Sortase"/>
    <property type="match status" value="1"/>
</dbReference>
<dbReference type="InterPro" id="IPR005754">
    <property type="entry name" value="Sortase"/>
</dbReference>
<dbReference type="NCBIfam" id="TIGR01076">
    <property type="entry name" value="sortase_fam"/>
    <property type="match status" value="1"/>
</dbReference>
<evidence type="ECO:0008006" key="5">
    <source>
        <dbReference type="Google" id="ProtNLM"/>
    </source>
</evidence>
<proteinExistence type="predicted"/>
<evidence type="ECO:0000313" key="4">
    <source>
        <dbReference type="Proteomes" id="UP000178419"/>
    </source>
</evidence>
<dbReference type="SUPFAM" id="SSF63817">
    <property type="entry name" value="Sortase"/>
    <property type="match status" value="1"/>
</dbReference>
<organism evidence="3 4">
    <name type="scientific">Candidatus Woesebacteria bacterium RIFCSPHIGHO2_01_FULL_38_9</name>
    <dbReference type="NCBI Taxonomy" id="1802492"/>
    <lineage>
        <taxon>Bacteria</taxon>
        <taxon>Candidatus Woeseibacteriota</taxon>
    </lineage>
</organism>
<accession>A0A1F7XYH0</accession>
<dbReference type="Proteomes" id="UP000178419">
    <property type="component" value="Unassembled WGS sequence"/>
</dbReference>
<keyword evidence="2" id="KW-0472">Membrane</keyword>
<evidence type="ECO:0000256" key="2">
    <source>
        <dbReference type="SAM" id="Phobius"/>
    </source>
</evidence>